<dbReference type="SMART" id="SM00842">
    <property type="entry name" value="FtsA"/>
    <property type="match status" value="1"/>
</dbReference>
<keyword evidence="3 5" id="KW-0472">Membrane</keyword>
<dbReference type="PANTHER" id="PTHR32432">
    <property type="entry name" value="CELL DIVISION PROTEIN FTSA-RELATED"/>
    <property type="match status" value="1"/>
</dbReference>
<dbReference type="InterPro" id="IPR020823">
    <property type="entry name" value="Cell_div_FtsA"/>
</dbReference>
<proteinExistence type="inferred from homology"/>
<comment type="subcellular location">
    <subcellularLocation>
        <location evidence="5">Cell membrane</location>
        <topology evidence="5">Peripheral membrane protein</topology>
        <orientation evidence="5">Cytoplasmic side</orientation>
    </subcellularLocation>
    <text evidence="5">Localizes to the Z ring in an FtsZ-dependent manner. Targeted to the membrane through a conserved C-terminal amphipathic helix.</text>
</comment>
<name>A0A1J0KUG7_9GAMM</name>
<accession>A0A1J0KUG7</accession>
<sequence>MAFESGNFCALDLGSSKITVAIGQLVEQGTIKILGVSQKRSKGVKQGAIINLEMAMEAINAALDEARDIAGVDINRVTLGVSAPNVAGFNSYGLAAVEGGEVSMTDLAMAIKTAKAVPMSADTEMLHVLQRDYVVDGQPGVTEPIGMFAVRLESNVHIIVVSSRLLQNIRKSIVGCGFEISDIVAEHLSSSSSVLTSDEKDMGVCLVNIGADSTSVTVFSEGSICFTDTLKVGGNSISSDISKVFRLPVDAAESLKLQYGYATSKHLKNPDEKIDIPNALGNAKKRISVQDLSLVIEARMEEVFEMLYSKLDENRLLETLSSGIVFTGGGSKLKGLARLGEEMFRLPVRVGGPIDVLGANEVVHNPSYSTVVGLLKYAAINSVDSPSSVSSSKEVDVSEDESKVDKKGLVSSVKGWFSNNF</sequence>
<keyword evidence="9" id="KW-1185">Reference proteome</keyword>
<protein>
    <recommendedName>
        <fullName evidence="5 6">Cell division protein FtsA</fullName>
    </recommendedName>
</protein>
<organism evidence="8 9">
    <name type="scientific">Francisella frigiditurris</name>
    <dbReference type="NCBI Taxonomy" id="1542390"/>
    <lineage>
        <taxon>Bacteria</taxon>
        <taxon>Pseudomonadati</taxon>
        <taxon>Pseudomonadota</taxon>
        <taxon>Gammaproteobacteria</taxon>
        <taxon>Thiotrichales</taxon>
        <taxon>Francisellaceae</taxon>
        <taxon>Francisella</taxon>
    </lineage>
</organism>
<dbReference type="InterPro" id="IPR043129">
    <property type="entry name" value="ATPase_NBD"/>
</dbReference>
<evidence type="ECO:0000313" key="8">
    <source>
        <dbReference type="EMBL" id="APC97338.1"/>
    </source>
</evidence>
<evidence type="ECO:0000256" key="4">
    <source>
        <dbReference type="ARBA" id="ARBA00023306"/>
    </source>
</evidence>
<dbReference type="OrthoDB" id="9810567at2"/>
<keyword evidence="4 5" id="KW-0131">Cell cycle</keyword>
<gene>
    <name evidence="5 8" type="primary">ftsA</name>
    <name evidence="8" type="ORF">KX01_549</name>
</gene>
<evidence type="ECO:0000313" key="9">
    <source>
        <dbReference type="Proteomes" id="UP000182521"/>
    </source>
</evidence>
<comment type="similarity">
    <text evidence="5 6">Belongs to the FtsA/MreB family.</text>
</comment>
<dbReference type="CDD" id="cd24048">
    <property type="entry name" value="ASKHA_NBD_FtsA"/>
    <property type="match status" value="1"/>
</dbReference>
<dbReference type="NCBIfam" id="TIGR01174">
    <property type="entry name" value="ftsA"/>
    <property type="match status" value="1"/>
</dbReference>
<dbReference type="EMBL" id="CP009654">
    <property type="protein sequence ID" value="APC97338.1"/>
    <property type="molecule type" value="Genomic_DNA"/>
</dbReference>
<dbReference type="SUPFAM" id="SSF53067">
    <property type="entry name" value="Actin-like ATPase domain"/>
    <property type="match status" value="2"/>
</dbReference>
<dbReference type="GO" id="GO:0032153">
    <property type="term" value="C:cell division site"/>
    <property type="evidence" value="ECO:0007669"/>
    <property type="project" value="UniProtKB-UniRule"/>
</dbReference>
<dbReference type="InterPro" id="IPR003494">
    <property type="entry name" value="SHS2_FtsA"/>
</dbReference>
<dbReference type="Pfam" id="PF14450">
    <property type="entry name" value="FtsA"/>
    <property type="match status" value="1"/>
</dbReference>
<reference evidence="9" key="1">
    <citation type="submission" date="2014-10" db="EMBL/GenBank/DDBJ databases">
        <authorList>
            <person name="Kuske C.R."/>
            <person name="Challacombe J.F."/>
            <person name="Daligault H.E."/>
            <person name="Davenport K.W."/>
            <person name="Johnson S.L."/>
            <person name="Siddaramappa S."/>
            <person name="Petersen J.M."/>
        </authorList>
    </citation>
    <scope>NUCLEOTIDE SEQUENCE [LARGE SCALE GENOMIC DNA]</scope>
    <source>
        <strain evidence="9">CA97-1460</strain>
    </source>
</reference>
<dbReference type="AlphaFoldDB" id="A0A1J0KUG7"/>
<dbReference type="Pfam" id="PF02491">
    <property type="entry name" value="SHS2_FTSA"/>
    <property type="match status" value="1"/>
</dbReference>
<keyword evidence="1 5" id="KW-1003">Cell membrane</keyword>
<dbReference type="Gene3D" id="3.30.1490.110">
    <property type="match status" value="1"/>
</dbReference>
<dbReference type="GO" id="GO:0043093">
    <property type="term" value="P:FtsZ-dependent cytokinesis"/>
    <property type="evidence" value="ECO:0007669"/>
    <property type="project" value="UniProtKB-UniRule"/>
</dbReference>
<dbReference type="PIRSF" id="PIRSF003101">
    <property type="entry name" value="FtsA"/>
    <property type="match status" value="1"/>
</dbReference>
<evidence type="ECO:0000256" key="2">
    <source>
        <dbReference type="ARBA" id="ARBA00022618"/>
    </source>
</evidence>
<comment type="subunit">
    <text evidence="5">Self-interacts. Interacts with FtsZ.</text>
</comment>
<keyword evidence="2 5" id="KW-0132">Cell division</keyword>
<evidence type="ECO:0000259" key="7">
    <source>
        <dbReference type="SMART" id="SM00842"/>
    </source>
</evidence>
<dbReference type="Proteomes" id="UP000182521">
    <property type="component" value="Chromosome"/>
</dbReference>
<dbReference type="KEGG" id="frc:KX01_549"/>
<dbReference type="STRING" id="1542390.KX01_549"/>
<evidence type="ECO:0000256" key="3">
    <source>
        <dbReference type="ARBA" id="ARBA00023136"/>
    </source>
</evidence>
<evidence type="ECO:0000256" key="6">
    <source>
        <dbReference type="PIRNR" id="PIRNR003101"/>
    </source>
</evidence>
<dbReference type="Gene3D" id="3.30.420.40">
    <property type="match status" value="1"/>
</dbReference>
<dbReference type="PANTHER" id="PTHR32432:SF4">
    <property type="entry name" value="CELL DIVISION PROTEIN FTSA"/>
    <property type="match status" value="1"/>
</dbReference>
<evidence type="ECO:0000256" key="1">
    <source>
        <dbReference type="ARBA" id="ARBA00022475"/>
    </source>
</evidence>
<comment type="function">
    <text evidence="5 6">Cell division protein that is involved in the assembly of the Z ring. May serve as a membrane anchor for the Z ring.</text>
</comment>
<feature type="domain" description="SHS2" evidence="7">
    <location>
        <begin position="8"/>
        <end position="194"/>
    </location>
</feature>
<dbReference type="RefSeq" id="WP_071663528.1">
    <property type="nucleotide sequence ID" value="NZ_CP009654.1"/>
</dbReference>
<dbReference type="GO" id="GO:0009898">
    <property type="term" value="C:cytoplasmic side of plasma membrane"/>
    <property type="evidence" value="ECO:0007669"/>
    <property type="project" value="UniProtKB-UniRule"/>
</dbReference>
<evidence type="ECO:0000256" key="5">
    <source>
        <dbReference type="HAMAP-Rule" id="MF_02033"/>
    </source>
</evidence>
<dbReference type="InterPro" id="IPR050696">
    <property type="entry name" value="FtsA/MreB"/>
</dbReference>
<dbReference type="HAMAP" id="MF_02033">
    <property type="entry name" value="FtsA"/>
    <property type="match status" value="1"/>
</dbReference>